<sequence length="37" mass="4010">MAEGRVDHVVHVDSAHSPFLSRPRELSRLLLDAVAGA</sequence>
<name>A0A6J7GSH5_9ZZZZ</name>
<proteinExistence type="predicted"/>
<reference evidence="1" key="1">
    <citation type="submission" date="2020-05" db="EMBL/GenBank/DDBJ databases">
        <authorList>
            <person name="Chiriac C."/>
            <person name="Salcher M."/>
            <person name="Ghai R."/>
            <person name="Kavagutti S V."/>
        </authorList>
    </citation>
    <scope>NUCLEOTIDE SEQUENCE</scope>
</reference>
<accession>A0A6J7GSH5</accession>
<protein>
    <submittedName>
        <fullName evidence="1">Unannotated protein</fullName>
    </submittedName>
</protein>
<organism evidence="1">
    <name type="scientific">freshwater metagenome</name>
    <dbReference type="NCBI Taxonomy" id="449393"/>
    <lineage>
        <taxon>unclassified sequences</taxon>
        <taxon>metagenomes</taxon>
        <taxon>ecological metagenomes</taxon>
    </lineage>
</organism>
<gene>
    <name evidence="1" type="ORF">UFOPK3609_00888</name>
</gene>
<dbReference type="AlphaFoldDB" id="A0A6J7GSH5"/>
<evidence type="ECO:0000313" key="1">
    <source>
        <dbReference type="EMBL" id="CAB4911397.1"/>
    </source>
</evidence>
<dbReference type="EMBL" id="CAFBMQ010000122">
    <property type="protein sequence ID" value="CAB4911397.1"/>
    <property type="molecule type" value="Genomic_DNA"/>
</dbReference>